<evidence type="ECO:0000313" key="1">
    <source>
        <dbReference type="EMBL" id="GCD10274.1"/>
    </source>
</evidence>
<dbReference type="AlphaFoldDB" id="A0A401UL41"/>
<accession>A0A401UL41</accession>
<comment type="caution">
    <text evidence="1">The sequence shown here is derived from an EMBL/GenBank/DDBJ whole genome shotgun (WGS) entry which is preliminary data.</text>
</comment>
<gene>
    <name evidence="1" type="ORF">Ctaglu_18970</name>
</gene>
<name>A0A401UL41_9CLOT</name>
<dbReference type="Proteomes" id="UP000287872">
    <property type="component" value="Unassembled WGS sequence"/>
</dbReference>
<evidence type="ECO:0000313" key="2">
    <source>
        <dbReference type="Proteomes" id="UP000287872"/>
    </source>
</evidence>
<protein>
    <submittedName>
        <fullName evidence="1">Uncharacterized protein</fullName>
    </submittedName>
</protein>
<keyword evidence="2" id="KW-1185">Reference proteome</keyword>
<sequence>MDNEIKEMLIQMQKDIKDISLRLENVEKNQSNVANAEHKNWHMLADKLGQYDSILHKLYGKKSSDKEK</sequence>
<reference evidence="1 2" key="1">
    <citation type="submission" date="2018-11" db="EMBL/GenBank/DDBJ databases">
        <title>Genome sequencing and assembly of Clostridium tagluense strain A121.</title>
        <authorList>
            <person name="Murakami T."/>
            <person name="Segawa T."/>
            <person name="Shcherbakova V.A."/>
            <person name="Mori H."/>
            <person name="Yoshimura Y."/>
        </authorList>
    </citation>
    <scope>NUCLEOTIDE SEQUENCE [LARGE SCALE GENOMIC DNA]</scope>
    <source>
        <strain evidence="1 2">A121</strain>
    </source>
</reference>
<proteinExistence type="predicted"/>
<organism evidence="1 2">
    <name type="scientific">Clostridium tagluense</name>
    <dbReference type="NCBI Taxonomy" id="360422"/>
    <lineage>
        <taxon>Bacteria</taxon>
        <taxon>Bacillati</taxon>
        <taxon>Bacillota</taxon>
        <taxon>Clostridia</taxon>
        <taxon>Eubacteriales</taxon>
        <taxon>Clostridiaceae</taxon>
        <taxon>Clostridium</taxon>
    </lineage>
</organism>
<dbReference type="RefSeq" id="WP_207669458.1">
    <property type="nucleotide sequence ID" value="NZ_BHYK01000009.1"/>
</dbReference>
<dbReference type="EMBL" id="BHYK01000009">
    <property type="protein sequence ID" value="GCD10274.1"/>
    <property type="molecule type" value="Genomic_DNA"/>
</dbReference>